<evidence type="ECO:0000256" key="2">
    <source>
        <dbReference type="ARBA" id="ARBA00004752"/>
    </source>
</evidence>
<reference evidence="19 20" key="1">
    <citation type="journal article" date="2015" name="Microbes Environ.">
        <title>Distribution and evolution of nitrogen fixation genes in the phylum bacteroidetes.</title>
        <authorList>
            <person name="Inoue J."/>
            <person name="Oshima K."/>
            <person name="Suda W."/>
            <person name="Sakamoto M."/>
            <person name="Iino T."/>
            <person name="Noda S."/>
            <person name="Hongoh Y."/>
            <person name="Hattori M."/>
            <person name="Ohkuma M."/>
        </authorList>
    </citation>
    <scope>NUCLEOTIDE SEQUENCE [LARGE SCALE GENOMIC DNA]</scope>
    <source>
        <strain evidence="19">JCM 15548</strain>
    </source>
</reference>
<feature type="transmembrane region" description="Helical" evidence="15">
    <location>
        <begin position="12"/>
        <end position="29"/>
    </location>
</feature>
<keyword evidence="12" id="KW-0961">Cell wall biogenesis/degradation</keyword>
<dbReference type="GO" id="GO:0009252">
    <property type="term" value="P:peptidoglycan biosynthetic process"/>
    <property type="evidence" value="ECO:0007669"/>
    <property type="project" value="UniProtKB-UniRule"/>
</dbReference>
<proteinExistence type="predicted"/>
<keyword evidence="8" id="KW-0067">ATP-binding</keyword>
<dbReference type="InterPro" id="IPR050061">
    <property type="entry name" value="MurCDEF_pg_biosynth"/>
</dbReference>
<keyword evidence="6" id="KW-0132">Cell division</keyword>
<feature type="domain" description="Mur ligase N-terminal catalytic" evidence="16">
    <location>
        <begin position="13"/>
        <end position="112"/>
    </location>
</feature>
<dbReference type="InterPro" id="IPR013221">
    <property type="entry name" value="Mur_ligase_cen"/>
</dbReference>
<accession>A0A0E9M0U5</accession>
<sequence>MMNNPEKIKQVWLIGIGGIGMSALARYFHHRGMPVAGYDRTPSLVTDALKKEGIEVFFDGDPELIAPVYRSKEDTLVIYTPAVEASQRQLTWFRERHFEVLKRAQVLGLISSGSQSICIAGTHGKTTISTMVAHLFKRSRIGCTAFLGGISKNYGTNFWWDEASPFVVLEADEFDRSFLWLNPQSALISSTDADHLDVYGDKEKVEAAFSDFAQRVSGDGFLLLKEGVAIREGGQQGVKVFTYSLQSPASDFYASGIKLANDLYGFDLVTPQGLIENLTLGVPGLLNIENAVGAMALALLNGVTVEEIRAALPSFEGIARRFDIHVHSPEMVYIDDYAHHPEEIHATLESVRAMYPNHKVTGIFQPHLYSRTRDFAEAFAASLSRLDALILLDIYPAREFPIPGVDAQMIGEQIKDIPVAMPPKKI</sequence>
<evidence type="ECO:0000313" key="20">
    <source>
        <dbReference type="Proteomes" id="UP000032900"/>
    </source>
</evidence>
<evidence type="ECO:0000256" key="10">
    <source>
        <dbReference type="ARBA" id="ARBA00022984"/>
    </source>
</evidence>
<dbReference type="Gene3D" id="3.40.1190.10">
    <property type="entry name" value="Mur-like, catalytic domain"/>
    <property type="match status" value="1"/>
</dbReference>
<comment type="catalytic activity">
    <reaction evidence="13">
        <text>UDP-N-acetyl-alpha-D-muramate + L-alanine + ATP = UDP-N-acetyl-alpha-D-muramoyl-L-alanine + ADP + phosphate + H(+)</text>
        <dbReference type="Rhea" id="RHEA:23372"/>
        <dbReference type="ChEBI" id="CHEBI:15378"/>
        <dbReference type="ChEBI" id="CHEBI:30616"/>
        <dbReference type="ChEBI" id="CHEBI:43474"/>
        <dbReference type="ChEBI" id="CHEBI:57972"/>
        <dbReference type="ChEBI" id="CHEBI:70757"/>
        <dbReference type="ChEBI" id="CHEBI:83898"/>
        <dbReference type="ChEBI" id="CHEBI:456216"/>
        <dbReference type="EC" id="6.3.2.8"/>
    </reaction>
</comment>
<dbReference type="GO" id="GO:0051301">
    <property type="term" value="P:cell division"/>
    <property type="evidence" value="ECO:0007669"/>
    <property type="project" value="UniProtKB-KW"/>
</dbReference>
<name>A0A0E9M0U5_9BACT</name>
<dbReference type="Proteomes" id="UP000032900">
    <property type="component" value="Unassembled WGS sequence"/>
</dbReference>
<evidence type="ECO:0000256" key="11">
    <source>
        <dbReference type="ARBA" id="ARBA00023306"/>
    </source>
</evidence>
<comment type="caution">
    <text evidence="19">The sequence shown here is derived from an EMBL/GenBank/DDBJ whole genome shotgun (WGS) entry which is preliminary data.</text>
</comment>
<dbReference type="Pfam" id="PF08245">
    <property type="entry name" value="Mur_ligase_M"/>
    <property type="match status" value="1"/>
</dbReference>
<dbReference type="GO" id="GO:0071555">
    <property type="term" value="P:cell wall organization"/>
    <property type="evidence" value="ECO:0007669"/>
    <property type="project" value="UniProtKB-KW"/>
</dbReference>
<keyword evidence="7" id="KW-0547">Nucleotide-binding</keyword>
<evidence type="ECO:0000256" key="12">
    <source>
        <dbReference type="ARBA" id="ARBA00023316"/>
    </source>
</evidence>
<keyword evidence="15" id="KW-1133">Transmembrane helix</keyword>
<keyword evidence="15" id="KW-0812">Transmembrane</keyword>
<dbReference type="GO" id="GO:0005524">
    <property type="term" value="F:ATP binding"/>
    <property type="evidence" value="ECO:0007669"/>
    <property type="project" value="UniProtKB-KW"/>
</dbReference>
<keyword evidence="11" id="KW-0131">Cell cycle</keyword>
<evidence type="ECO:0000259" key="16">
    <source>
        <dbReference type="Pfam" id="PF01225"/>
    </source>
</evidence>
<evidence type="ECO:0000256" key="6">
    <source>
        <dbReference type="ARBA" id="ARBA00022618"/>
    </source>
</evidence>
<gene>
    <name evidence="19" type="ORF">JCM15548_13322</name>
</gene>
<organism evidence="19 20">
    <name type="scientific">Geofilum rubicundum JCM 15548</name>
    <dbReference type="NCBI Taxonomy" id="1236989"/>
    <lineage>
        <taxon>Bacteria</taxon>
        <taxon>Pseudomonadati</taxon>
        <taxon>Bacteroidota</taxon>
        <taxon>Bacteroidia</taxon>
        <taxon>Marinilabiliales</taxon>
        <taxon>Marinilabiliaceae</taxon>
        <taxon>Geofilum</taxon>
    </lineage>
</organism>
<dbReference type="InterPro" id="IPR036615">
    <property type="entry name" value="Mur_ligase_C_dom_sf"/>
</dbReference>
<feature type="domain" description="Mur ligase central" evidence="18">
    <location>
        <begin position="119"/>
        <end position="298"/>
    </location>
</feature>
<dbReference type="GO" id="GO:0005737">
    <property type="term" value="C:cytoplasm"/>
    <property type="evidence" value="ECO:0007669"/>
    <property type="project" value="UniProtKB-SubCell"/>
</dbReference>
<evidence type="ECO:0000256" key="8">
    <source>
        <dbReference type="ARBA" id="ARBA00022840"/>
    </source>
</evidence>
<comment type="pathway">
    <text evidence="2">Cell wall biogenesis; peptidoglycan biosynthesis.</text>
</comment>
<dbReference type="SUPFAM" id="SSF53244">
    <property type="entry name" value="MurD-like peptide ligases, peptide-binding domain"/>
    <property type="match status" value="1"/>
</dbReference>
<evidence type="ECO:0000256" key="3">
    <source>
        <dbReference type="ARBA" id="ARBA00012211"/>
    </source>
</evidence>
<keyword evidence="4" id="KW-0963">Cytoplasm</keyword>
<dbReference type="SUPFAM" id="SSF53623">
    <property type="entry name" value="MurD-like peptide ligases, catalytic domain"/>
    <property type="match status" value="1"/>
</dbReference>
<dbReference type="Pfam" id="PF01225">
    <property type="entry name" value="Mur_ligase"/>
    <property type="match status" value="1"/>
</dbReference>
<keyword evidence="9" id="KW-0133">Cell shape</keyword>
<evidence type="ECO:0000256" key="4">
    <source>
        <dbReference type="ARBA" id="ARBA00022490"/>
    </source>
</evidence>
<dbReference type="PANTHER" id="PTHR43445:SF3">
    <property type="entry name" value="UDP-N-ACETYLMURAMATE--L-ALANINE LIGASE"/>
    <property type="match status" value="1"/>
</dbReference>
<protein>
    <recommendedName>
        <fullName evidence="3 14">UDP-N-acetylmuramate--L-alanine ligase</fullName>
        <ecNumber evidence="3 14">6.3.2.8</ecNumber>
    </recommendedName>
</protein>
<dbReference type="GO" id="GO:0008763">
    <property type="term" value="F:UDP-N-acetylmuramate-L-alanine ligase activity"/>
    <property type="evidence" value="ECO:0007669"/>
    <property type="project" value="UniProtKB-UniRule"/>
</dbReference>
<evidence type="ECO:0000256" key="7">
    <source>
        <dbReference type="ARBA" id="ARBA00022741"/>
    </source>
</evidence>
<dbReference type="NCBIfam" id="TIGR01082">
    <property type="entry name" value="murC"/>
    <property type="match status" value="1"/>
</dbReference>
<dbReference type="PANTHER" id="PTHR43445">
    <property type="entry name" value="UDP-N-ACETYLMURAMATE--L-ALANINE LIGASE-RELATED"/>
    <property type="match status" value="1"/>
</dbReference>
<dbReference type="GO" id="GO:0008360">
    <property type="term" value="P:regulation of cell shape"/>
    <property type="evidence" value="ECO:0007669"/>
    <property type="project" value="UniProtKB-KW"/>
</dbReference>
<dbReference type="AlphaFoldDB" id="A0A0E9M0U5"/>
<dbReference type="InterPro" id="IPR036565">
    <property type="entry name" value="Mur-like_cat_sf"/>
</dbReference>
<comment type="subcellular location">
    <subcellularLocation>
        <location evidence="1">Cytoplasm</location>
    </subcellularLocation>
</comment>
<dbReference type="EC" id="6.3.2.8" evidence="3 14"/>
<dbReference type="InterPro" id="IPR005758">
    <property type="entry name" value="UDP-N-AcMur_Ala_ligase_MurC"/>
</dbReference>
<dbReference type="Gene3D" id="3.90.190.20">
    <property type="entry name" value="Mur ligase, C-terminal domain"/>
    <property type="match status" value="1"/>
</dbReference>
<dbReference type="InterPro" id="IPR000713">
    <property type="entry name" value="Mur_ligase_N"/>
</dbReference>
<dbReference type="UniPathway" id="UPA00219"/>
<dbReference type="STRING" id="1236989.JCM15548_13322"/>
<keyword evidence="5 19" id="KW-0436">Ligase</keyword>
<keyword evidence="20" id="KW-1185">Reference proteome</keyword>
<dbReference type="InterPro" id="IPR004101">
    <property type="entry name" value="Mur_ligase_C"/>
</dbReference>
<evidence type="ECO:0000256" key="5">
    <source>
        <dbReference type="ARBA" id="ARBA00022598"/>
    </source>
</evidence>
<dbReference type="RefSeq" id="WP_227625835.1">
    <property type="nucleotide sequence ID" value="NZ_BAZW01000035.1"/>
</dbReference>
<dbReference type="EMBL" id="BAZW01000035">
    <property type="protein sequence ID" value="GAO30991.1"/>
    <property type="molecule type" value="Genomic_DNA"/>
</dbReference>
<feature type="domain" description="Mur ligase C-terminal" evidence="17">
    <location>
        <begin position="320"/>
        <end position="415"/>
    </location>
</feature>
<keyword evidence="15" id="KW-0472">Membrane</keyword>
<dbReference type="Pfam" id="PF02875">
    <property type="entry name" value="Mur_ligase_C"/>
    <property type="match status" value="1"/>
</dbReference>
<evidence type="ECO:0000256" key="9">
    <source>
        <dbReference type="ARBA" id="ARBA00022960"/>
    </source>
</evidence>
<evidence type="ECO:0000259" key="17">
    <source>
        <dbReference type="Pfam" id="PF02875"/>
    </source>
</evidence>
<evidence type="ECO:0000313" key="19">
    <source>
        <dbReference type="EMBL" id="GAO30991.1"/>
    </source>
</evidence>
<keyword evidence="10" id="KW-0573">Peptidoglycan synthesis</keyword>
<evidence type="ECO:0000256" key="14">
    <source>
        <dbReference type="NCBIfam" id="TIGR01082"/>
    </source>
</evidence>
<evidence type="ECO:0000259" key="18">
    <source>
        <dbReference type="Pfam" id="PF08245"/>
    </source>
</evidence>
<evidence type="ECO:0000256" key="15">
    <source>
        <dbReference type="SAM" id="Phobius"/>
    </source>
</evidence>
<dbReference type="Gene3D" id="3.40.50.720">
    <property type="entry name" value="NAD(P)-binding Rossmann-like Domain"/>
    <property type="match status" value="1"/>
</dbReference>
<evidence type="ECO:0000256" key="13">
    <source>
        <dbReference type="ARBA" id="ARBA00047833"/>
    </source>
</evidence>
<dbReference type="SUPFAM" id="SSF51984">
    <property type="entry name" value="MurCD N-terminal domain"/>
    <property type="match status" value="1"/>
</dbReference>
<evidence type="ECO:0000256" key="1">
    <source>
        <dbReference type="ARBA" id="ARBA00004496"/>
    </source>
</evidence>